<dbReference type="Pfam" id="PF01894">
    <property type="entry name" value="YjbQ"/>
    <property type="match status" value="1"/>
</dbReference>
<proteinExistence type="predicted"/>
<keyword evidence="1" id="KW-0732">Signal</keyword>
<sequence>MKTLFAAVAILLFAEASCFHLSSSNVKTSKLRAFKTHFTELAVPTGRGVSMVDLTPLIAKVIEGSKIVEGVATVLSKHSTVGVMINEWEPRFVDDARHFLLKLAPREGHYLHNDLDYRVGPPDWPGGDEAWRAFRQSEPVNAHSHLIQFVIGTTESIPIHESKMAIGTYQNVIAVDADGPVGTLGSPKTRTIVVQVQGSDE</sequence>
<feature type="signal peptide" evidence="1">
    <location>
        <begin position="1"/>
        <end position="18"/>
    </location>
</feature>
<feature type="chain" id="PRO_5040864359" evidence="1">
    <location>
        <begin position="19"/>
        <end position="201"/>
    </location>
</feature>
<protein>
    <submittedName>
        <fullName evidence="2">Uncharacterized protein</fullName>
    </submittedName>
</protein>
<dbReference type="Gene3D" id="2.60.120.460">
    <property type="entry name" value="YjbQ-like"/>
    <property type="match status" value="1"/>
</dbReference>
<comment type="caution">
    <text evidence="2">The sequence shown here is derived from an EMBL/GenBank/DDBJ whole genome shotgun (WGS) entry which is preliminary data.</text>
</comment>
<keyword evidence="3" id="KW-1185">Reference proteome</keyword>
<dbReference type="Proteomes" id="UP001165122">
    <property type="component" value="Unassembled WGS sequence"/>
</dbReference>
<dbReference type="EMBL" id="BRXW01000470">
    <property type="protein sequence ID" value="GMH57603.1"/>
    <property type="molecule type" value="Genomic_DNA"/>
</dbReference>
<name>A0A9W7DWM4_9STRA</name>
<dbReference type="PANTHER" id="PTHR30615">
    <property type="entry name" value="UNCHARACTERIZED PROTEIN YJBQ-RELATED"/>
    <property type="match status" value="1"/>
</dbReference>
<evidence type="ECO:0000313" key="3">
    <source>
        <dbReference type="Proteomes" id="UP001165122"/>
    </source>
</evidence>
<dbReference type="SUPFAM" id="SSF111038">
    <property type="entry name" value="YjbQ-like"/>
    <property type="match status" value="1"/>
</dbReference>
<evidence type="ECO:0000256" key="1">
    <source>
        <dbReference type="SAM" id="SignalP"/>
    </source>
</evidence>
<dbReference type="PANTHER" id="PTHR30615:SF16">
    <property type="entry name" value="SECONDARY THIAMINE-PHOSPHATE SYNTHASE ENZYME"/>
    <property type="match status" value="1"/>
</dbReference>
<accession>A0A9W7DWM4</accession>
<organism evidence="2 3">
    <name type="scientific">Triparma laevis f. longispina</name>
    <dbReference type="NCBI Taxonomy" id="1714387"/>
    <lineage>
        <taxon>Eukaryota</taxon>
        <taxon>Sar</taxon>
        <taxon>Stramenopiles</taxon>
        <taxon>Ochrophyta</taxon>
        <taxon>Bolidophyceae</taxon>
        <taxon>Parmales</taxon>
        <taxon>Triparmaceae</taxon>
        <taxon>Triparma</taxon>
    </lineage>
</organism>
<dbReference type="InterPro" id="IPR035917">
    <property type="entry name" value="YjbQ-like_sf"/>
</dbReference>
<evidence type="ECO:0000313" key="2">
    <source>
        <dbReference type="EMBL" id="GMH57603.1"/>
    </source>
</evidence>
<dbReference type="InterPro" id="IPR001602">
    <property type="entry name" value="UPF0047_YjbQ-like"/>
</dbReference>
<dbReference type="OrthoDB" id="10255963at2759"/>
<reference evidence="3" key="1">
    <citation type="journal article" date="2023" name="Commun. Biol.">
        <title>Genome analysis of Parmales, the sister group of diatoms, reveals the evolutionary specialization of diatoms from phago-mixotrophs to photoautotrophs.</title>
        <authorList>
            <person name="Ban H."/>
            <person name="Sato S."/>
            <person name="Yoshikawa S."/>
            <person name="Yamada K."/>
            <person name="Nakamura Y."/>
            <person name="Ichinomiya M."/>
            <person name="Sato N."/>
            <person name="Blanc-Mathieu R."/>
            <person name="Endo H."/>
            <person name="Kuwata A."/>
            <person name="Ogata H."/>
        </authorList>
    </citation>
    <scope>NUCLEOTIDE SEQUENCE [LARGE SCALE GENOMIC DNA]</scope>
    <source>
        <strain evidence="3">NIES 3700</strain>
    </source>
</reference>
<dbReference type="AlphaFoldDB" id="A0A9W7DWM4"/>
<gene>
    <name evidence="2" type="ORF">TrLO_g15241</name>
</gene>